<organism evidence="1 2">
    <name type="scientific">Pseudodesulfovibrio portus</name>
    <dbReference type="NCBI Taxonomy" id="231439"/>
    <lineage>
        <taxon>Bacteria</taxon>
        <taxon>Pseudomonadati</taxon>
        <taxon>Thermodesulfobacteriota</taxon>
        <taxon>Desulfovibrionia</taxon>
        <taxon>Desulfovibrionales</taxon>
        <taxon>Desulfovibrionaceae</taxon>
    </lineage>
</organism>
<gene>
    <name evidence="1" type="ORF">JCM14722_08960</name>
</gene>
<evidence type="ECO:0000313" key="1">
    <source>
        <dbReference type="EMBL" id="BDQ33354.1"/>
    </source>
</evidence>
<name>A0ABM8APN3_9BACT</name>
<dbReference type="Proteomes" id="UP001061361">
    <property type="component" value="Chromosome"/>
</dbReference>
<evidence type="ECO:0000313" key="2">
    <source>
        <dbReference type="Proteomes" id="UP001061361"/>
    </source>
</evidence>
<dbReference type="RefSeq" id="WP_264983407.1">
    <property type="nucleotide sequence ID" value="NZ_AP026708.1"/>
</dbReference>
<reference evidence="1" key="1">
    <citation type="submission" date="2022-08" db="EMBL/GenBank/DDBJ databases">
        <title>Genome Sequence of the sulphate-reducing bacterium, Pseudodesulfovibrio portus JCM14722.</title>
        <authorList>
            <person name="Kondo R."/>
            <person name="Kataoka T."/>
        </authorList>
    </citation>
    <scope>NUCLEOTIDE SEQUENCE</scope>
    <source>
        <strain evidence="1">JCM 14722</strain>
    </source>
</reference>
<proteinExistence type="predicted"/>
<keyword evidence="2" id="KW-1185">Reference proteome</keyword>
<dbReference type="EMBL" id="AP026708">
    <property type="protein sequence ID" value="BDQ33354.1"/>
    <property type="molecule type" value="Genomic_DNA"/>
</dbReference>
<accession>A0ABM8APN3</accession>
<sequence length="265" mass="29354">MAANTLILGLAAGYHHGDVRPFLLSLERTGYAGRTVLFVSDTTRDLDRMRAQGAGIIPLHRPAHLEDVPYNGLRYFLYRDYLNAAPHTFSRILITDVRDVLFQRDPFDFPWPDGLNCVLEDRGATVGSCPFNAHWVREHLGADALAAIADKPVSCSGTTVADQASMLRYLDRMTALLDPPTTGERMAGYDQGIHNHLIHTGKVKATLHDNTGPVLTLAQTRGEPRLDAAGRILNEAGEPAHLVHQYDRKPELFKRIRDELATPSS</sequence>
<protein>
    <submittedName>
        <fullName evidence="1">Uncharacterized protein</fullName>
    </submittedName>
</protein>